<protein>
    <submittedName>
        <fullName evidence="1">Uncharacterized protein</fullName>
    </submittedName>
</protein>
<reference evidence="1 2" key="1">
    <citation type="journal article" date="2014" name="Int. J. Syst. Evol. Microbiol.">
        <title>Complete genome sequence of Corynebacterium casei LMG S-19264T (=DSM 44701T), isolated from a smear-ripened cheese.</title>
        <authorList>
            <consortium name="US DOE Joint Genome Institute (JGI-PGF)"/>
            <person name="Walter F."/>
            <person name="Albersmeier A."/>
            <person name="Kalinowski J."/>
            <person name="Ruckert C."/>
        </authorList>
    </citation>
    <scope>NUCLEOTIDE SEQUENCE [LARGE SCALE GENOMIC DNA]</scope>
    <source>
        <strain evidence="1 2">KCTC 19473</strain>
    </source>
</reference>
<dbReference type="AlphaFoldDB" id="A0A919CN27"/>
<organism evidence="1 2">
    <name type="scientific">Nocardiopsis kunsanensis</name>
    <dbReference type="NCBI Taxonomy" id="141693"/>
    <lineage>
        <taxon>Bacteria</taxon>
        <taxon>Bacillati</taxon>
        <taxon>Actinomycetota</taxon>
        <taxon>Actinomycetes</taxon>
        <taxon>Streptosporangiales</taxon>
        <taxon>Nocardiopsidaceae</taxon>
        <taxon>Nocardiopsis</taxon>
    </lineage>
</organism>
<sequence length="61" mass="6947">MILDLRIPTERPLPRPLIVRPYVLDTEHKDRRWLNRCAGVDTEALPLAALFAIATPQAVSR</sequence>
<comment type="caution">
    <text evidence="1">The sequence shown here is derived from an EMBL/GenBank/DDBJ whole genome shotgun (WGS) entry which is preliminary data.</text>
</comment>
<accession>A0A919CN27</accession>
<proteinExistence type="predicted"/>
<gene>
    <name evidence="1" type="ORF">GCM10007147_45520</name>
</gene>
<dbReference type="EMBL" id="BMXL01000048">
    <property type="protein sequence ID" value="GHD37457.1"/>
    <property type="molecule type" value="Genomic_DNA"/>
</dbReference>
<evidence type="ECO:0000313" key="1">
    <source>
        <dbReference type="EMBL" id="GHD37457.1"/>
    </source>
</evidence>
<keyword evidence="2" id="KW-1185">Reference proteome</keyword>
<name>A0A919CN27_9ACTN</name>
<dbReference type="Proteomes" id="UP000654947">
    <property type="component" value="Unassembled WGS sequence"/>
</dbReference>
<evidence type="ECO:0000313" key="2">
    <source>
        <dbReference type="Proteomes" id="UP000654947"/>
    </source>
</evidence>